<dbReference type="EMBL" id="BALE01000048">
    <property type="protein sequence ID" value="GAN55502.1"/>
    <property type="molecule type" value="Genomic_DNA"/>
</dbReference>
<proteinExistence type="predicted"/>
<keyword evidence="2" id="KW-0238">DNA-binding</keyword>
<dbReference type="AlphaFoldDB" id="A0A0D6MP82"/>
<evidence type="ECO:0000313" key="6">
    <source>
        <dbReference type="Proteomes" id="UP000032679"/>
    </source>
</evidence>
<evidence type="ECO:0000256" key="1">
    <source>
        <dbReference type="ARBA" id="ARBA00023015"/>
    </source>
</evidence>
<dbReference type="InterPro" id="IPR028082">
    <property type="entry name" value="Peripla_BP_I"/>
</dbReference>
<evidence type="ECO:0000259" key="4">
    <source>
        <dbReference type="PROSITE" id="PS50932"/>
    </source>
</evidence>
<keyword evidence="3" id="KW-0804">Transcription</keyword>
<dbReference type="Gene3D" id="1.10.260.40">
    <property type="entry name" value="lambda repressor-like DNA-binding domains"/>
    <property type="match status" value="1"/>
</dbReference>
<dbReference type="STRING" id="1231623.Tasa_048_127"/>
<comment type="caution">
    <text evidence="5">The sequence shown here is derived from an EMBL/GenBank/DDBJ whole genome shotgun (WGS) entry which is preliminary data.</text>
</comment>
<dbReference type="Gene3D" id="3.40.50.2300">
    <property type="match status" value="2"/>
</dbReference>
<dbReference type="Proteomes" id="UP000032679">
    <property type="component" value="Unassembled WGS sequence"/>
</dbReference>
<dbReference type="InterPro" id="IPR000843">
    <property type="entry name" value="HTH_LacI"/>
</dbReference>
<dbReference type="PANTHER" id="PTHR30146:SF138">
    <property type="entry name" value="TRANSCRIPTIONAL REGULATORY PROTEIN"/>
    <property type="match status" value="1"/>
</dbReference>
<dbReference type="CDD" id="cd01392">
    <property type="entry name" value="HTH_LacI"/>
    <property type="match status" value="1"/>
</dbReference>
<evidence type="ECO:0000256" key="3">
    <source>
        <dbReference type="ARBA" id="ARBA00023163"/>
    </source>
</evidence>
<protein>
    <submittedName>
        <fullName evidence="5">HTH-type transcriptional repressor CytR</fullName>
    </submittedName>
</protein>
<dbReference type="Pfam" id="PF13377">
    <property type="entry name" value="Peripla_BP_3"/>
    <property type="match status" value="1"/>
</dbReference>
<gene>
    <name evidence="5" type="ORF">Tasa_048_127</name>
</gene>
<feature type="domain" description="HTH lacI-type" evidence="4">
    <location>
        <begin position="14"/>
        <end position="68"/>
    </location>
</feature>
<dbReference type="Pfam" id="PF00356">
    <property type="entry name" value="LacI"/>
    <property type="match status" value="1"/>
</dbReference>
<keyword evidence="6" id="KW-1185">Reference proteome</keyword>
<dbReference type="SUPFAM" id="SSF47413">
    <property type="entry name" value="lambda repressor-like DNA-binding domains"/>
    <property type="match status" value="1"/>
</dbReference>
<dbReference type="InterPro" id="IPR046335">
    <property type="entry name" value="LacI/GalR-like_sensor"/>
</dbReference>
<dbReference type="RefSeq" id="WP_048850679.1">
    <property type="nucleotide sequence ID" value="NZ_BALE01000048.1"/>
</dbReference>
<keyword evidence="1" id="KW-0805">Transcription regulation</keyword>
<dbReference type="SUPFAM" id="SSF53822">
    <property type="entry name" value="Periplasmic binding protein-like I"/>
    <property type="match status" value="1"/>
</dbReference>
<evidence type="ECO:0000256" key="2">
    <source>
        <dbReference type="ARBA" id="ARBA00023125"/>
    </source>
</evidence>
<dbReference type="PANTHER" id="PTHR30146">
    <property type="entry name" value="LACI-RELATED TRANSCRIPTIONAL REPRESSOR"/>
    <property type="match status" value="1"/>
</dbReference>
<dbReference type="SMART" id="SM00354">
    <property type="entry name" value="HTH_LACI"/>
    <property type="match status" value="1"/>
</dbReference>
<dbReference type="GO" id="GO:0000976">
    <property type="term" value="F:transcription cis-regulatory region binding"/>
    <property type="evidence" value="ECO:0007669"/>
    <property type="project" value="TreeGrafter"/>
</dbReference>
<organism evidence="5 6">
    <name type="scientific">Tanticharoenia sakaeratensis NBRC 103193</name>
    <dbReference type="NCBI Taxonomy" id="1231623"/>
    <lineage>
        <taxon>Bacteria</taxon>
        <taxon>Pseudomonadati</taxon>
        <taxon>Pseudomonadota</taxon>
        <taxon>Alphaproteobacteria</taxon>
        <taxon>Acetobacterales</taxon>
        <taxon>Acetobacteraceae</taxon>
        <taxon>Tanticharoenia</taxon>
    </lineage>
</organism>
<evidence type="ECO:0000313" key="5">
    <source>
        <dbReference type="EMBL" id="GAN55502.1"/>
    </source>
</evidence>
<dbReference type="PROSITE" id="PS50932">
    <property type="entry name" value="HTH_LACI_2"/>
    <property type="match status" value="1"/>
</dbReference>
<dbReference type="GO" id="GO:0003700">
    <property type="term" value="F:DNA-binding transcription factor activity"/>
    <property type="evidence" value="ECO:0007669"/>
    <property type="project" value="TreeGrafter"/>
</dbReference>
<accession>A0A0D6MP82</accession>
<dbReference type="OrthoDB" id="9784962at2"/>
<sequence>MGPEETGSIARGRVTLADIARLTGLNLSTVSRALSRPGRVNAETRQRVQDAASQLGYATNLAARSLSRGRAETLMVMLSGLAGQAISQVLTEVLRGVSAEATAQGYGVFMQSLPDDEVRLADVAHLVRNGMVDGALLLIPVEDHPAPGDLLSVSGLPVVATLHDQTRLGFPSVIAQEAEGFRMLVDHLLIRGHRRFGFLGGPEGVDHDVIRFDAVRAHLAARGLAGSCVRLEGGPFDMAAGRRAAQRFTGLAGRPTAVLACSDTLALGFMRGVMEAGLRVPQDVAVTGYDGLDYGEFSTPSLTTLRQPSAEIGRMGTRLLIERCMGRGSADPQHIALPTELVLREST</sequence>
<reference evidence="5 6" key="1">
    <citation type="submission" date="2012-10" db="EMBL/GenBank/DDBJ databases">
        <title>Genome sequencing of Tanticharoenia sakaeratensis NBRC 103193.</title>
        <authorList>
            <person name="Azuma Y."/>
            <person name="Hadano H."/>
            <person name="Hirakawa H."/>
            <person name="Matsushita K."/>
        </authorList>
    </citation>
    <scope>NUCLEOTIDE SEQUENCE [LARGE SCALE GENOMIC DNA]</scope>
    <source>
        <strain evidence="5 6">NBRC 103193</strain>
    </source>
</reference>
<dbReference type="InterPro" id="IPR010982">
    <property type="entry name" value="Lambda_DNA-bd_dom_sf"/>
</dbReference>
<name>A0A0D6MP82_9PROT</name>